<dbReference type="OrthoDB" id="9805728at2"/>
<gene>
    <name evidence="2" type="ORF">FKV25_02720</name>
</gene>
<evidence type="ECO:0000259" key="1">
    <source>
        <dbReference type="Pfam" id="PF12706"/>
    </source>
</evidence>
<feature type="non-terminal residue" evidence="2">
    <location>
        <position position="88"/>
    </location>
</feature>
<sequence>MNAQRHPTDDVPVRLLGQSGCRLAFPGCTVYLDPYLSHSVEKLDAPDLKRLLPVPVAPDEVVDADWVLITHDHIDHCDPHTLPELSRA</sequence>
<evidence type="ECO:0000313" key="3">
    <source>
        <dbReference type="Proteomes" id="UP000318212"/>
    </source>
</evidence>
<dbReference type="InterPro" id="IPR001279">
    <property type="entry name" value="Metallo-B-lactamas"/>
</dbReference>
<dbReference type="Pfam" id="PF12706">
    <property type="entry name" value="Lactamase_B_2"/>
    <property type="match status" value="1"/>
</dbReference>
<keyword evidence="2" id="KW-0378">Hydrolase</keyword>
<dbReference type="GO" id="GO:0016787">
    <property type="term" value="F:hydrolase activity"/>
    <property type="evidence" value="ECO:0007669"/>
    <property type="project" value="UniProtKB-KW"/>
</dbReference>
<accession>A0A508AYP9</accession>
<feature type="domain" description="Metallo-beta-lactamase" evidence="1">
    <location>
        <begin position="30"/>
        <end position="85"/>
    </location>
</feature>
<evidence type="ECO:0000313" key="2">
    <source>
        <dbReference type="EMBL" id="TQD51012.1"/>
    </source>
</evidence>
<organism evidence="2 3">
    <name type="scientific">Marilutibacter aestuarii</name>
    <dbReference type="NCBI Taxonomy" id="1706195"/>
    <lineage>
        <taxon>Bacteria</taxon>
        <taxon>Pseudomonadati</taxon>
        <taxon>Pseudomonadota</taxon>
        <taxon>Gammaproteobacteria</taxon>
        <taxon>Lysobacterales</taxon>
        <taxon>Lysobacteraceae</taxon>
        <taxon>Marilutibacter</taxon>
    </lineage>
</organism>
<protein>
    <submittedName>
        <fullName evidence="2">MBL fold metallo-hydrolase</fullName>
    </submittedName>
</protein>
<reference evidence="2 3" key="1">
    <citation type="submission" date="2019-06" db="EMBL/GenBank/DDBJ databases">
        <title>Lysobacter alkalisoli sp. nov. isolated from saline soil.</title>
        <authorList>
            <person name="Sun J.-Q."/>
            <person name="Xu L."/>
        </authorList>
    </citation>
    <scope>NUCLEOTIDE SEQUENCE [LARGE SCALE GENOMIC DNA]</scope>
    <source>
        <strain evidence="2 3">JCM 31130</strain>
    </source>
</reference>
<dbReference type="RefSeq" id="WP_141517263.1">
    <property type="nucleotide sequence ID" value="NZ_VICE01000022.1"/>
</dbReference>
<proteinExistence type="predicted"/>
<dbReference type="Proteomes" id="UP000318212">
    <property type="component" value="Unassembled WGS sequence"/>
</dbReference>
<dbReference type="Gene3D" id="3.60.15.10">
    <property type="entry name" value="Ribonuclease Z/Hydroxyacylglutathione hydrolase-like"/>
    <property type="match status" value="1"/>
</dbReference>
<dbReference type="SUPFAM" id="SSF56281">
    <property type="entry name" value="Metallo-hydrolase/oxidoreductase"/>
    <property type="match status" value="1"/>
</dbReference>
<keyword evidence="3" id="KW-1185">Reference proteome</keyword>
<dbReference type="EMBL" id="VICE01000022">
    <property type="protein sequence ID" value="TQD51012.1"/>
    <property type="molecule type" value="Genomic_DNA"/>
</dbReference>
<comment type="caution">
    <text evidence="2">The sequence shown here is derived from an EMBL/GenBank/DDBJ whole genome shotgun (WGS) entry which is preliminary data.</text>
</comment>
<name>A0A508AYP9_9GAMM</name>
<dbReference type="AlphaFoldDB" id="A0A508AYP9"/>
<dbReference type="InterPro" id="IPR036866">
    <property type="entry name" value="RibonucZ/Hydroxyglut_hydro"/>
</dbReference>